<dbReference type="AlphaFoldDB" id="A0A0D2FST3"/>
<dbReference type="InterPro" id="IPR020904">
    <property type="entry name" value="Sc_DH/Rdtase_CS"/>
</dbReference>
<reference evidence="4 5" key="1">
    <citation type="submission" date="2015-01" db="EMBL/GenBank/DDBJ databases">
        <title>The Genome Sequence of Capronia semiimmersa CBS27337.</title>
        <authorList>
            <consortium name="The Broad Institute Genomics Platform"/>
            <person name="Cuomo C."/>
            <person name="de Hoog S."/>
            <person name="Gorbushina A."/>
            <person name="Stielow B."/>
            <person name="Teixiera M."/>
            <person name="Abouelleil A."/>
            <person name="Chapman S.B."/>
            <person name="Priest M."/>
            <person name="Young S.K."/>
            <person name="Wortman J."/>
            <person name="Nusbaum C."/>
            <person name="Birren B."/>
        </authorList>
    </citation>
    <scope>NUCLEOTIDE SEQUENCE [LARGE SCALE GENOMIC DNA]</scope>
    <source>
        <strain evidence="4 5">CBS 27337</strain>
    </source>
</reference>
<dbReference type="CDD" id="cd05233">
    <property type="entry name" value="SDR_c"/>
    <property type="match status" value="1"/>
</dbReference>
<dbReference type="PROSITE" id="PS00061">
    <property type="entry name" value="ADH_SHORT"/>
    <property type="match status" value="1"/>
</dbReference>
<dbReference type="GO" id="GO:0016491">
    <property type="term" value="F:oxidoreductase activity"/>
    <property type="evidence" value="ECO:0007669"/>
    <property type="project" value="UniProtKB-KW"/>
</dbReference>
<accession>A0A0D2FST3</accession>
<proteinExistence type="inferred from homology"/>
<keyword evidence="5" id="KW-1185">Reference proteome</keyword>
<comment type="similarity">
    <text evidence="1">Belongs to the short-chain dehydrogenases/reductases (SDR) family.</text>
</comment>
<gene>
    <name evidence="4" type="ORF">PV04_09980</name>
</gene>
<dbReference type="InterPro" id="IPR002347">
    <property type="entry name" value="SDR_fam"/>
</dbReference>
<dbReference type="InterPro" id="IPR051122">
    <property type="entry name" value="SDR_DHRS6-like"/>
</dbReference>
<protein>
    <submittedName>
        <fullName evidence="4">Uncharacterized protein</fullName>
    </submittedName>
</protein>
<dbReference type="PANTHER" id="PTHR43477">
    <property type="entry name" value="DIHYDROANTICAPSIN 7-DEHYDROGENASE"/>
    <property type="match status" value="1"/>
</dbReference>
<dbReference type="STRING" id="5601.A0A0D2FST3"/>
<dbReference type="Proteomes" id="UP000054266">
    <property type="component" value="Unassembled WGS sequence"/>
</dbReference>
<keyword evidence="2" id="KW-0521">NADP</keyword>
<dbReference type="FunFam" id="3.40.50.720:FF:001190">
    <property type="entry name" value="Short-chain dehydrogenase/reductase SDR"/>
    <property type="match status" value="1"/>
</dbReference>
<organism evidence="4 5">
    <name type="scientific">Phialophora macrospora</name>
    <dbReference type="NCBI Taxonomy" id="1851006"/>
    <lineage>
        <taxon>Eukaryota</taxon>
        <taxon>Fungi</taxon>
        <taxon>Dikarya</taxon>
        <taxon>Ascomycota</taxon>
        <taxon>Pezizomycotina</taxon>
        <taxon>Eurotiomycetes</taxon>
        <taxon>Chaetothyriomycetidae</taxon>
        <taxon>Chaetothyriales</taxon>
        <taxon>Herpotrichiellaceae</taxon>
        <taxon>Phialophora</taxon>
    </lineage>
</organism>
<dbReference type="InterPro" id="IPR036291">
    <property type="entry name" value="NAD(P)-bd_dom_sf"/>
</dbReference>
<evidence type="ECO:0000256" key="1">
    <source>
        <dbReference type="ARBA" id="ARBA00006484"/>
    </source>
</evidence>
<evidence type="ECO:0000313" key="4">
    <source>
        <dbReference type="EMBL" id="KIW63104.1"/>
    </source>
</evidence>
<dbReference type="SUPFAM" id="SSF51735">
    <property type="entry name" value="NAD(P)-binding Rossmann-fold domains"/>
    <property type="match status" value="1"/>
</dbReference>
<dbReference type="HOGENOM" id="CLU_010194_1_0_1"/>
<keyword evidence="3" id="KW-0560">Oxidoreductase</keyword>
<name>A0A0D2FST3_9EURO</name>
<evidence type="ECO:0000313" key="5">
    <source>
        <dbReference type="Proteomes" id="UP000054266"/>
    </source>
</evidence>
<sequence>MVDYELPKPPRSLAGKVAIITGAGAHGDGIGNARAAAILLADDGCTVVCVDRALPLAQRTVEMIHAEGQSKAIALQADVTVEADCKRIVDETVARFGRLDILFNCVGIGGATGTALDVDMAEWAKSMAVNVASMVMMAKYAIPEMVKNDDEWGYRGVVVNMGSVAGIKGGTPHLLYPTSKGAVVNMTRAMAVHHAPQGIRVNCVCPGMVYTPMMYAGGMSDEAREARRNRSLLKTEGNGWDVGCAVRFLASPQSRWITGLIMPVDAGVTAAVGTEIPRSASVNP</sequence>
<dbReference type="PANTHER" id="PTHR43477:SF1">
    <property type="entry name" value="DIHYDROANTICAPSIN 7-DEHYDROGENASE"/>
    <property type="match status" value="1"/>
</dbReference>
<evidence type="ECO:0000256" key="3">
    <source>
        <dbReference type="ARBA" id="ARBA00023002"/>
    </source>
</evidence>
<dbReference type="Gene3D" id="3.40.50.720">
    <property type="entry name" value="NAD(P)-binding Rossmann-like Domain"/>
    <property type="match status" value="1"/>
</dbReference>
<dbReference type="PRINTS" id="PR00080">
    <property type="entry name" value="SDRFAMILY"/>
</dbReference>
<evidence type="ECO:0000256" key="2">
    <source>
        <dbReference type="ARBA" id="ARBA00022857"/>
    </source>
</evidence>
<dbReference type="PRINTS" id="PR00081">
    <property type="entry name" value="GDHRDH"/>
</dbReference>
<dbReference type="Pfam" id="PF13561">
    <property type="entry name" value="adh_short_C2"/>
    <property type="match status" value="1"/>
</dbReference>
<dbReference type="EMBL" id="KN846962">
    <property type="protein sequence ID" value="KIW63104.1"/>
    <property type="molecule type" value="Genomic_DNA"/>
</dbReference>